<name>A0A3N7FSZ9_POPTR</name>
<feature type="domain" description="KIB1-4 beta-propeller" evidence="1">
    <location>
        <begin position="2"/>
        <end position="80"/>
    </location>
</feature>
<accession>A0A3N7FSZ9</accession>
<dbReference type="EMBL" id="CM009301">
    <property type="protein sequence ID" value="RQO98276.1"/>
    <property type="molecule type" value="Genomic_DNA"/>
</dbReference>
<dbReference type="InParanoid" id="A0A3N7FSZ9"/>
<dbReference type="AlphaFoldDB" id="A0A3N7FSZ9"/>
<evidence type="ECO:0000313" key="3">
    <source>
        <dbReference type="Proteomes" id="UP000006729"/>
    </source>
</evidence>
<keyword evidence="3" id="KW-1185">Reference proteome</keyword>
<sequence length="97" mass="11022">MSWRVFLQGLQCFADVIFCKGKIHALMYNGSLRVIDIQPDNPHVEDLAPPYPVLRGGSPPYIVESSNGLLMVERQNKISRSNDPIKEFVNKTLQYCI</sequence>
<evidence type="ECO:0000313" key="2">
    <source>
        <dbReference type="EMBL" id="RQO98276.1"/>
    </source>
</evidence>
<gene>
    <name evidence="2" type="ORF">POPTR_012G042650</name>
</gene>
<dbReference type="Pfam" id="PF03478">
    <property type="entry name" value="Beta-prop_KIB1-4"/>
    <property type="match status" value="1"/>
</dbReference>
<proteinExistence type="predicted"/>
<dbReference type="Proteomes" id="UP000006729">
    <property type="component" value="Chromosome 12"/>
</dbReference>
<dbReference type="InterPro" id="IPR005174">
    <property type="entry name" value="KIB1-4_b-propeller"/>
</dbReference>
<organism evidence="2 3">
    <name type="scientific">Populus trichocarpa</name>
    <name type="common">Western balsam poplar</name>
    <name type="synonym">Populus balsamifera subsp. trichocarpa</name>
    <dbReference type="NCBI Taxonomy" id="3694"/>
    <lineage>
        <taxon>Eukaryota</taxon>
        <taxon>Viridiplantae</taxon>
        <taxon>Streptophyta</taxon>
        <taxon>Embryophyta</taxon>
        <taxon>Tracheophyta</taxon>
        <taxon>Spermatophyta</taxon>
        <taxon>Magnoliopsida</taxon>
        <taxon>eudicotyledons</taxon>
        <taxon>Gunneridae</taxon>
        <taxon>Pentapetalae</taxon>
        <taxon>rosids</taxon>
        <taxon>fabids</taxon>
        <taxon>Malpighiales</taxon>
        <taxon>Salicaceae</taxon>
        <taxon>Saliceae</taxon>
        <taxon>Populus</taxon>
    </lineage>
</organism>
<evidence type="ECO:0000259" key="1">
    <source>
        <dbReference type="Pfam" id="PF03478"/>
    </source>
</evidence>
<protein>
    <recommendedName>
        <fullName evidence="1">KIB1-4 beta-propeller domain-containing protein</fullName>
    </recommendedName>
</protein>
<reference evidence="2 3" key="1">
    <citation type="journal article" date="2006" name="Science">
        <title>The genome of black cottonwood, Populus trichocarpa (Torr. &amp; Gray).</title>
        <authorList>
            <person name="Tuskan G.A."/>
            <person name="Difazio S."/>
            <person name="Jansson S."/>
            <person name="Bohlmann J."/>
            <person name="Grigoriev I."/>
            <person name="Hellsten U."/>
            <person name="Putnam N."/>
            <person name="Ralph S."/>
            <person name="Rombauts S."/>
            <person name="Salamov A."/>
            <person name="Schein J."/>
            <person name="Sterck L."/>
            <person name="Aerts A."/>
            <person name="Bhalerao R.R."/>
            <person name="Bhalerao R.P."/>
            <person name="Blaudez D."/>
            <person name="Boerjan W."/>
            <person name="Brun A."/>
            <person name="Brunner A."/>
            <person name="Busov V."/>
            <person name="Campbell M."/>
            <person name="Carlson J."/>
            <person name="Chalot M."/>
            <person name="Chapman J."/>
            <person name="Chen G.L."/>
            <person name="Cooper D."/>
            <person name="Coutinho P.M."/>
            <person name="Couturier J."/>
            <person name="Covert S."/>
            <person name="Cronk Q."/>
            <person name="Cunningham R."/>
            <person name="Davis J."/>
            <person name="Degroeve S."/>
            <person name="Dejardin A."/>
            <person name="Depamphilis C."/>
            <person name="Detter J."/>
            <person name="Dirks B."/>
            <person name="Dubchak I."/>
            <person name="Duplessis S."/>
            <person name="Ehlting J."/>
            <person name="Ellis B."/>
            <person name="Gendler K."/>
            <person name="Goodstein D."/>
            <person name="Gribskov M."/>
            <person name="Grimwood J."/>
            <person name="Groover A."/>
            <person name="Gunter L."/>
            <person name="Hamberger B."/>
            <person name="Heinze B."/>
            <person name="Helariutta Y."/>
            <person name="Henrissat B."/>
            <person name="Holligan D."/>
            <person name="Holt R."/>
            <person name="Huang W."/>
            <person name="Islam-Faridi N."/>
            <person name="Jones S."/>
            <person name="Jones-Rhoades M."/>
            <person name="Jorgensen R."/>
            <person name="Joshi C."/>
            <person name="Kangasjarvi J."/>
            <person name="Karlsson J."/>
            <person name="Kelleher C."/>
            <person name="Kirkpatrick R."/>
            <person name="Kirst M."/>
            <person name="Kohler A."/>
            <person name="Kalluri U."/>
            <person name="Larimer F."/>
            <person name="Leebens-Mack J."/>
            <person name="Leple J.C."/>
            <person name="Locascio P."/>
            <person name="Lou Y."/>
            <person name="Lucas S."/>
            <person name="Martin F."/>
            <person name="Montanini B."/>
            <person name="Napoli C."/>
            <person name="Nelson D.R."/>
            <person name="Nelson C."/>
            <person name="Nieminen K."/>
            <person name="Nilsson O."/>
            <person name="Pereda V."/>
            <person name="Peter G."/>
            <person name="Philippe R."/>
            <person name="Pilate G."/>
            <person name="Poliakov A."/>
            <person name="Razumovskaya J."/>
            <person name="Richardson P."/>
            <person name="Rinaldi C."/>
            <person name="Ritland K."/>
            <person name="Rouze P."/>
            <person name="Ryaboy D."/>
            <person name="Schmutz J."/>
            <person name="Schrader J."/>
            <person name="Segerman B."/>
            <person name="Shin H."/>
            <person name="Siddiqui A."/>
            <person name="Sterky F."/>
            <person name="Terry A."/>
            <person name="Tsai C.J."/>
            <person name="Uberbacher E."/>
            <person name="Unneberg P."/>
            <person name="Vahala J."/>
            <person name="Wall K."/>
            <person name="Wessler S."/>
            <person name="Yang G."/>
            <person name="Yin T."/>
            <person name="Douglas C."/>
            <person name="Marra M."/>
            <person name="Sandberg G."/>
            <person name="Van de Peer Y."/>
            <person name="Rokhsar D."/>
        </authorList>
    </citation>
    <scope>NUCLEOTIDE SEQUENCE [LARGE SCALE GENOMIC DNA]</scope>
    <source>
        <strain evidence="3">cv. Nisqually</strain>
    </source>
</reference>